<feature type="compositionally biased region" description="Basic and acidic residues" evidence="1">
    <location>
        <begin position="825"/>
        <end position="838"/>
    </location>
</feature>
<feature type="compositionally biased region" description="Basic and acidic residues" evidence="1">
    <location>
        <begin position="172"/>
        <end position="190"/>
    </location>
</feature>
<feature type="compositionally biased region" description="Basic and acidic residues" evidence="1">
    <location>
        <begin position="801"/>
        <end position="818"/>
    </location>
</feature>
<sequence length="881" mass="100483">MVNEGQREDAEQPLCNGCRRAMAMANEGQREDAKQRLWRMKYKEKTPSNGYGERRTQRRRRAMAMQWLWRTKDREKTQRNGYGERRTERRSRATAMASEGRREEAEQRLCRRNDREKTQSNGYHNGGGRTYRRRRATAMENEEQTEDAEKRLWRTKDREMDTRRRRGTDMVTEGKREGEEKARAKGKDVRWGMSESRPRQTTHLVDDALTLAKGEACGILVFVAWRSLVLVAMSAKVVCRGQVRGRTVVVYEMLEHRDHQPDRDFGFVAADNRFGYRSYEVDANGVLVLILEVGLGYVGDDLRDVSVYVTKKHDDVPNGYVVREEDIVERIVRMLLSPIALEHDGRMTGSWNSWRVRLRVYDWRKVQGLCRAPSNGTQAPAGSAGPQAQETGFHIRVDGSFAMAHDTGEVQARSTLRNLISRPSAGLSSDSIGAKQGGGCTYPYHSPHVPNSRFKDFVSDGIPAGADLSEVVEPLVVEGDVLHADVACLRRFMNFRDSSTLGGSSSAPMQHPESEPSAPIRARIGSRRKRKSTNMVAAYESSDREAFWSNGEVVSPNMACAPHLLRNMLSLEVWDRCSDYLLKSQRVNKEQAKMLLEAARSTSEIVFDYYMQRVADVLKDKNIVEKIFEKADKRHWGGPHFPSPRYGKVTSQVVESMNNRFLKAQRMPPIQLIEEYRGWLQRWHTERRDAADPQVGDHPEVVEDMLAITLQLARKYFIRKAARDVYEVYLNDSQGHERFGDEHDNLGVFGAAVPDFKDLKHAVHENEGLLENEGVPENDWDDNEDDDDEEDSGREDDERDGEGKKDGEGENAAEKADEGGEDDESKDKGDEEERKETNEEQSEENVDSVRERDVEVQPRSSKEDDDEKGKEKVGEAEVVDV</sequence>
<dbReference type="Proteomes" id="UP000265515">
    <property type="component" value="Unassembled WGS sequence"/>
</dbReference>
<keyword evidence="3" id="KW-1185">Reference proteome</keyword>
<accession>A0A388K7I8</accession>
<evidence type="ECO:0000313" key="2">
    <source>
        <dbReference type="EMBL" id="GBG65997.1"/>
    </source>
</evidence>
<dbReference type="EMBL" id="BFEA01000068">
    <property type="protein sequence ID" value="GBG65997.1"/>
    <property type="molecule type" value="Genomic_DNA"/>
</dbReference>
<comment type="caution">
    <text evidence="2">The sequence shown here is derived from an EMBL/GenBank/DDBJ whole genome shotgun (WGS) entry which is preliminary data.</text>
</comment>
<dbReference type="AlphaFoldDB" id="A0A388K7I8"/>
<feature type="compositionally biased region" description="Acidic residues" evidence="1">
    <location>
        <begin position="768"/>
        <end position="800"/>
    </location>
</feature>
<name>A0A388K7I8_CHABU</name>
<feature type="compositionally biased region" description="Basic and acidic residues" evidence="1">
    <location>
        <begin position="147"/>
        <end position="162"/>
    </location>
</feature>
<feature type="region of interest" description="Disordered" evidence="1">
    <location>
        <begin position="500"/>
        <end position="533"/>
    </location>
</feature>
<feature type="region of interest" description="Disordered" evidence="1">
    <location>
        <begin position="766"/>
        <end position="881"/>
    </location>
</feature>
<proteinExistence type="predicted"/>
<dbReference type="STRING" id="69332.A0A388K7I8"/>
<dbReference type="Gramene" id="GBG65997">
    <property type="protein sequence ID" value="GBG65997"/>
    <property type="gene ID" value="CBR_g54976"/>
</dbReference>
<gene>
    <name evidence="2" type="ORF">CBR_g54976</name>
</gene>
<feature type="compositionally biased region" description="Basic and acidic residues" evidence="1">
    <location>
        <begin position="70"/>
        <end position="91"/>
    </location>
</feature>
<evidence type="ECO:0000313" key="3">
    <source>
        <dbReference type="Proteomes" id="UP000265515"/>
    </source>
</evidence>
<feature type="region of interest" description="Disordered" evidence="1">
    <location>
        <begin position="39"/>
        <end position="196"/>
    </location>
</feature>
<reference evidence="2 3" key="1">
    <citation type="journal article" date="2018" name="Cell">
        <title>The Chara Genome: Secondary Complexity and Implications for Plant Terrestrialization.</title>
        <authorList>
            <person name="Nishiyama T."/>
            <person name="Sakayama H."/>
            <person name="Vries J.D."/>
            <person name="Buschmann H."/>
            <person name="Saint-Marcoux D."/>
            <person name="Ullrich K.K."/>
            <person name="Haas F.B."/>
            <person name="Vanderstraeten L."/>
            <person name="Becker D."/>
            <person name="Lang D."/>
            <person name="Vosolsobe S."/>
            <person name="Rombauts S."/>
            <person name="Wilhelmsson P.K.I."/>
            <person name="Janitza P."/>
            <person name="Kern R."/>
            <person name="Heyl A."/>
            <person name="Rumpler F."/>
            <person name="Villalobos L.I.A.C."/>
            <person name="Clay J.M."/>
            <person name="Skokan R."/>
            <person name="Toyoda A."/>
            <person name="Suzuki Y."/>
            <person name="Kagoshima H."/>
            <person name="Schijlen E."/>
            <person name="Tajeshwar N."/>
            <person name="Catarino B."/>
            <person name="Hetherington A.J."/>
            <person name="Saltykova A."/>
            <person name="Bonnot C."/>
            <person name="Breuninger H."/>
            <person name="Symeonidi A."/>
            <person name="Radhakrishnan G.V."/>
            <person name="Van Nieuwerburgh F."/>
            <person name="Deforce D."/>
            <person name="Chang C."/>
            <person name="Karol K.G."/>
            <person name="Hedrich R."/>
            <person name="Ulvskov P."/>
            <person name="Glockner G."/>
            <person name="Delwiche C.F."/>
            <person name="Petrasek J."/>
            <person name="Van de Peer Y."/>
            <person name="Friml J."/>
            <person name="Beilby M."/>
            <person name="Dolan L."/>
            <person name="Kohara Y."/>
            <person name="Sugano S."/>
            <person name="Fujiyama A."/>
            <person name="Delaux P.-M."/>
            <person name="Quint M."/>
            <person name="TheiBen G."/>
            <person name="Hagemann M."/>
            <person name="Harholt J."/>
            <person name="Dunand C."/>
            <person name="Zachgo S."/>
            <person name="Langdale J."/>
            <person name="Maumus F."/>
            <person name="Straeten D.V.D."/>
            <person name="Gould S.B."/>
            <person name="Rensing S.A."/>
        </authorList>
    </citation>
    <scope>NUCLEOTIDE SEQUENCE [LARGE SCALE GENOMIC DNA]</scope>
    <source>
        <strain evidence="2 3">S276</strain>
    </source>
</reference>
<evidence type="ECO:0000256" key="1">
    <source>
        <dbReference type="SAM" id="MobiDB-lite"/>
    </source>
</evidence>
<feature type="compositionally biased region" description="Basic and acidic residues" evidence="1">
    <location>
        <begin position="847"/>
        <end position="875"/>
    </location>
</feature>
<dbReference type="OrthoDB" id="1112016at2759"/>
<protein>
    <submittedName>
        <fullName evidence="2">Uncharacterized protein</fullName>
    </submittedName>
</protein>
<organism evidence="2 3">
    <name type="scientific">Chara braunii</name>
    <name type="common">Braun's stonewort</name>
    <dbReference type="NCBI Taxonomy" id="69332"/>
    <lineage>
        <taxon>Eukaryota</taxon>
        <taxon>Viridiplantae</taxon>
        <taxon>Streptophyta</taxon>
        <taxon>Charophyceae</taxon>
        <taxon>Charales</taxon>
        <taxon>Characeae</taxon>
        <taxon>Chara</taxon>
    </lineage>
</organism>
<feature type="compositionally biased region" description="Basic and acidic residues" evidence="1">
    <location>
        <begin position="99"/>
        <end position="118"/>
    </location>
</feature>